<dbReference type="PRINTS" id="PR00134">
    <property type="entry name" value="GLHYDRLASE10"/>
</dbReference>
<evidence type="ECO:0000256" key="7">
    <source>
        <dbReference type="ARBA" id="ARBA00023277"/>
    </source>
</evidence>
<dbReference type="InterPro" id="IPR017853">
    <property type="entry name" value="GH"/>
</dbReference>
<feature type="compositionally biased region" description="Polar residues" evidence="12">
    <location>
        <begin position="367"/>
        <end position="377"/>
    </location>
</feature>
<dbReference type="EC" id="3.2.1.8" evidence="11"/>
<accession>A0ABQ4IKW7</accession>
<dbReference type="EMBL" id="BOPA01000044">
    <property type="protein sequence ID" value="GIJ18544.1"/>
    <property type="molecule type" value="Genomic_DNA"/>
</dbReference>
<comment type="caution">
    <text evidence="15">The sequence shown here is derived from an EMBL/GenBank/DDBJ whole genome shotgun (WGS) entry which is preliminary data.</text>
</comment>
<keyword evidence="7 11" id="KW-0119">Carbohydrate metabolism</keyword>
<evidence type="ECO:0000256" key="10">
    <source>
        <dbReference type="PROSITE-ProRule" id="PRU10061"/>
    </source>
</evidence>
<evidence type="ECO:0000256" key="11">
    <source>
        <dbReference type="RuleBase" id="RU361174"/>
    </source>
</evidence>
<evidence type="ECO:0000256" key="12">
    <source>
        <dbReference type="SAM" id="MobiDB-lite"/>
    </source>
</evidence>
<dbReference type="InterPro" id="IPR005193">
    <property type="entry name" value="GH62_arabinosidase"/>
</dbReference>
<dbReference type="InterPro" id="IPR023296">
    <property type="entry name" value="Glyco_hydro_beta-prop_sf"/>
</dbReference>
<dbReference type="InterPro" id="IPR031158">
    <property type="entry name" value="GH10_AS"/>
</dbReference>
<comment type="catalytic activity">
    <reaction evidence="11">
        <text>Endohydrolysis of (1-&gt;4)-beta-D-xylosidic linkages in xylans.</text>
        <dbReference type="EC" id="3.2.1.8"/>
    </reaction>
</comment>
<dbReference type="PROSITE" id="PS00591">
    <property type="entry name" value="GH10_1"/>
    <property type="match status" value="1"/>
</dbReference>
<keyword evidence="9 11" id="KW-0624">Polysaccharide degradation</keyword>
<feature type="chain" id="PRO_5047401245" description="Beta-xylanase" evidence="13">
    <location>
        <begin position="39"/>
        <end position="819"/>
    </location>
</feature>
<dbReference type="CDD" id="cd23418">
    <property type="entry name" value="beta-trefoil_Ricin_XLN-like"/>
    <property type="match status" value="1"/>
</dbReference>
<evidence type="ECO:0000256" key="1">
    <source>
        <dbReference type="ARBA" id="ARBA00001462"/>
    </source>
</evidence>
<dbReference type="Pfam" id="PF00331">
    <property type="entry name" value="Glyco_hydro_10"/>
    <property type="match status" value="1"/>
</dbReference>
<feature type="domain" description="GH10" evidence="14">
    <location>
        <begin position="37"/>
        <end position="340"/>
    </location>
</feature>
<protein>
    <recommendedName>
        <fullName evidence="11">Beta-xylanase</fullName>
        <ecNumber evidence="11">3.2.1.8</ecNumber>
    </recommendedName>
</protein>
<feature type="compositionally biased region" description="Pro residues" evidence="12">
    <location>
        <begin position="347"/>
        <end position="366"/>
    </location>
</feature>
<dbReference type="Pfam" id="PF00652">
    <property type="entry name" value="Ricin_B_lectin"/>
    <property type="match status" value="1"/>
</dbReference>
<evidence type="ECO:0000256" key="3">
    <source>
        <dbReference type="ARBA" id="ARBA00022525"/>
    </source>
</evidence>
<evidence type="ECO:0000256" key="4">
    <source>
        <dbReference type="ARBA" id="ARBA00022651"/>
    </source>
</evidence>
<evidence type="ECO:0000259" key="14">
    <source>
        <dbReference type="PROSITE" id="PS51760"/>
    </source>
</evidence>
<dbReference type="SUPFAM" id="SSF51445">
    <property type="entry name" value="(Trans)glycosidases"/>
    <property type="match status" value="1"/>
</dbReference>
<keyword evidence="4" id="KW-0858">Xylan degradation</keyword>
<dbReference type="InterPro" id="IPR000772">
    <property type="entry name" value="Ricin_B_lectin"/>
</dbReference>
<feature type="region of interest" description="Disordered" evidence="12">
    <location>
        <begin position="492"/>
        <end position="521"/>
    </location>
</feature>
<reference evidence="15 16" key="1">
    <citation type="submission" date="2021-01" db="EMBL/GenBank/DDBJ databases">
        <title>Whole genome shotgun sequence of Verrucosispora gifhornensis NBRC 16317.</title>
        <authorList>
            <person name="Komaki H."/>
            <person name="Tamura T."/>
        </authorList>
    </citation>
    <scope>NUCLEOTIDE SEQUENCE [LARGE SCALE GENOMIC DNA]</scope>
    <source>
        <strain evidence="15 16">NBRC 16317</strain>
    </source>
</reference>
<dbReference type="InterPro" id="IPR001000">
    <property type="entry name" value="GH10_dom"/>
</dbReference>
<dbReference type="PANTHER" id="PTHR40631">
    <property type="entry name" value="ALPHA-L-ARABINOFURANOSIDASE AXHA-2-RELATED"/>
    <property type="match status" value="1"/>
</dbReference>
<evidence type="ECO:0000313" key="15">
    <source>
        <dbReference type="EMBL" id="GIJ18544.1"/>
    </source>
</evidence>
<feature type="region of interest" description="Disordered" evidence="12">
    <location>
        <begin position="341"/>
        <end position="377"/>
    </location>
</feature>
<dbReference type="PROSITE" id="PS51760">
    <property type="entry name" value="GH10_2"/>
    <property type="match status" value="1"/>
</dbReference>
<evidence type="ECO:0000256" key="5">
    <source>
        <dbReference type="ARBA" id="ARBA00022729"/>
    </source>
</evidence>
<evidence type="ECO:0000256" key="2">
    <source>
        <dbReference type="ARBA" id="ARBA00004613"/>
    </source>
</evidence>
<dbReference type="SMART" id="SM00633">
    <property type="entry name" value="Glyco_10"/>
    <property type="match status" value="1"/>
</dbReference>
<organism evidence="15 16">
    <name type="scientific">Micromonospora gifhornensis</name>
    <dbReference type="NCBI Taxonomy" id="84594"/>
    <lineage>
        <taxon>Bacteria</taxon>
        <taxon>Bacillati</taxon>
        <taxon>Actinomycetota</taxon>
        <taxon>Actinomycetes</taxon>
        <taxon>Micromonosporales</taxon>
        <taxon>Micromonosporaceae</taxon>
        <taxon>Micromonospora</taxon>
    </lineage>
</organism>
<dbReference type="SUPFAM" id="SSF50370">
    <property type="entry name" value="Ricin B-like lectins"/>
    <property type="match status" value="1"/>
</dbReference>
<evidence type="ECO:0000313" key="16">
    <source>
        <dbReference type="Proteomes" id="UP000647860"/>
    </source>
</evidence>
<keyword evidence="5 13" id="KW-0732">Signal</keyword>
<dbReference type="PROSITE" id="PS50231">
    <property type="entry name" value="RICIN_B_LECTIN"/>
    <property type="match status" value="1"/>
</dbReference>
<feature type="active site" description="Nucleophile" evidence="10">
    <location>
        <position position="274"/>
    </location>
</feature>
<keyword evidence="8 11" id="KW-0326">Glycosidase</keyword>
<keyword evidence="3" id="KW-0964">Secreted</keyword>
<evidence type="ECO:0000256" key="8">
    <source>
        <dbReference type="ARBA" id="ARBA00023295"/>
    </source>
</evidence>
<dbReference type="SMART" id="SM00458">
    <property type="entry name" value="RICIN"/>
    <property type="match status" value="1"/>
</dbReference>
<dbReference type="Gene3D" id="2.80.10.50">
    <property type="match status" value="1"/>
</dbReference>
<dbReference type="PANTHER" id="PTHR40631:SF1">
    <property type="entry name" value="ALPHA-L-ARABINOFURANOSIDASE AXHA-2-RELATED"/>
    <property type="match status" value="1"/>
</dbReference>
<dbReference type="RefSeq" id="WP_373307041.1">
    <property type="nucleotide sequence ID" value="NZ_BAAAGZ010000002.1"/>
</dbReference>
<gene>
    <name evidence="15" type="ORF">Vgi01_52280</name>
</gene>
<evidence type="ECO:0000256" key="13">
    <source>
        <dbReference type="SAM" id="SignalP"/>
    </source>
</evidence>
<feature type="signal peptide" evidence="13">
    <location>
        <begin position="1"/>
        <end position="38"/>
    </location>
</feature>
<comment type="similarity">
    <text evidence="11">Belongs to the glycosyl hydrolase 10 (cellulase F) family.</text>
</comment>
<dbReference type="Gene3D" id="2.115.10.20">
    <property type="entry name" value="Glycosyl hydrolase domain, family 43"/>
    <property type="match status" value="1"/>
</dbReference>
<dbReference type="CDD" id="cd08987">
    <property type="entry name" value="GH62"/>
    <property type="match status" value="1"/>
</dbReference>
<evidence type="ECO:0000256" key="9">
    <source>
        <dbReference type="ARBA" id="ARBA00023326"/>
    </source>
</evidence>
<proteinExistence type="inferred from homology"/>
<dbReference type="Proteomes" id="UP000647860">
    <property type="component" value="Unassembled WGS sequence"/>
</dbReference>
<name>A0ABQ4IKW7_9ACTN</name>
<keyword evidence="16" id="KW-1185">Reference proteome</keyword>
<dbReference type="InterPro" id="IPR035992">
    <property type="entry name" value="Ricin_B-like_lectins"/>
</dbReference>
<comment type="catalytic activity">
    <reaction evidence="1">
        <text>Hydrolysis of terminal non-reducing alpha-L-arabinofuranoside residues in alpha-L-arabinosides.</text>
        <dbReference type="EC" id="3.2.1.55"/>
    </reaction>
</comment>
<feature type="compositionally biased region" description="Pro residues" evidence="12">
    <location>
        <begin position="497"/>
        <end position="516"/>
    </location>
</feature>
<dbReference type="SUPFAM" id="SSF75005">
    <property type="entry name" value="Arabinanase/levansucrase/invertase"/>
    <property type="match status" value="1"/>
</dbReference>
<comment type="subcellular location">
    <subcellularLocation>
        <location evidence="2">Secreted</location>
    </subcellularLocation>
</comment>
<sequence length="819" mass="88737">MISRTRPSGRRLRTLSLTGTTAIVAVLAASMLPTLAHAAESTLAAAAGQSGRYFGAAVAANKLNDGVYTGILNREFNSVTAENEMKIDALEPQQNNFTFGNADRIVNHALSRGWKVRGHTLAWHSQQPAWMERMEGQALRAAMLNHVTRVATYYRGKIDSWDVVNEAFEDGNSGARRNSNLQRTGGDWIEAAFRAARAADPGAKLCYNDYNTDNWTWAKTQAVYNMVRDFKQRGVPIDCVGFQSHFNAQSAYNSNYRTTLSSFAALGVDVQITELDIEGSGSTQANTYRAVVNDCLAVPRCNGITVWGIRDSDSWRSYGTPLLFDNNGNKKQAYTATLDALNSATPGPTPTPTTPGPTPTPTPPPSGSANEIVGNQSGRCIDVPNASQSNGTRVQLYDCNKQTNQAWTYTANKQLQVYGNMCLDAAGTGNGAAVQIYSCHSGTNQQWNVNSNGTISGVQSGRCLDVWSTSNGAQVQLYDCHTGANQQFRLVSLGGSNPPPTTPPPTTPPPTSPPPGTSCDLPSSYRWSSTGALAQPRSGWVSLKDFTHAPYNGQHLVYATTHDTGTTWGSMNFGLFSNWNQMGSASQNQMPFAAVAPSLFYFAPRNIWVLAYQWGGPAFSYRTSTDPTNVNSWSSAQTLFTGSISNSSTGPIDQALIGDDQNMYLFFAGDNGRIYRASMPIGNFPGSFGSNYTTIMTDTTNNLFEGVQVYKLQGQQRYLMLVEAIGSQGRYFRSFTATSLGGTWTPQATSESNPFAGKANSNATWTNDISHGELIRSNADQTMTIDPCNLQLLYQGRSPNSGGDYGLLPYRPGVLTLQR</sequence>
<dbReference type="Pfam" id="PF03664">
    <property type="entry name" value="Glyco_hydro_62"/>
    <property type="match status" value="1"/>
</dbReference>
<keyword evidence="6 11" id="KW-0378">Hydrolase</keyword>
<evidence type="ECO:0000256" key="6">
    <source>
        <dbReference type="ARBA" id="ARBA00022801"/>
    </source>
</evidence>
<dbReference type="Gene3D" id="3.20.20.80">
    <property type="entry name" value="Glycosidases"/>
    <property type="match status" value="1"/>
</dbReference>